<evidence type="ECO:0000256" key="8">
    <source>
        <dbReference type="ARBA" id="ARBA00022857"/>
    </source>
</evidence>
<evidence type="ECO:0000256" key="13">
    <source>
        <dbReference type="ARBA" id="ARBA00023268"/>
    </source>
</evidence>
<comment type="similarity">
    <text evidence="17">Belongs to the NnrD/CARKD family.</text>
</comment>
<organism evidence="22 23">
    <name type="scientific">Kaistia hirudinis</name>
    <dbReference type="NCBI Taxonomy" id="1293440"/>
    <lineage>
        <taxon>Bacteria</taxon>
        <taxon>Pseudomonadati</taxon>
        <taxon>Pseudomonadota</taxon>
        <taxon>Alphaproteobacteria</taxon>
        <taxon>Hyphomicrobiales</taxon>
        <taxon>Kaistiaceae</taxon>
        <taxon>Kaistia</taxon>
    </lineage>
</organism>
<evidence type="ECO:0000256" key="11">
    <source>
        <dbReference type="ARBA" id="ARBA00023235"/>
    </source>
</evidence>
<name>A0A840AQR9_9HYPH</name>
<evidence type="ECO:0000259" key="21">
    <source>
        <dbReference type="PROSITE" id="PS51385"/>
    </source>
</evidence>
<feature type="domain" description="YjeF C-terminal" evidence="20">
    <location>
        <begin position="216"/>
        <end position="487"/>
    </location>
</feature>
<sequence length="490" mass="49605">MELLTPAEMGEADRLTIAAGTPGYKLMKAAGRAVADAVARAPLGTRVSIFCGPGNNGGDGFVAARILTERGYRVELGLLGFREALKGDAALAAADWKGEVLPLAALAPVADGVVIDALFGAGLDRDLTGAAAEAVRVIKASGARVVAVDLPSGIHGGTGAVMGVAVHADESVTFFRPKPGHVLLPGRAHAGRLTVADIGIADAVLETIRPMAMQNRTDVWLPSLPQADIVGHKYDRGHLVVLSGGMLHTGAPRMAARAGLRIGAGLVTIAAPPDALATHAAHLTAIMIRRVADGAALADLLADSRFNAVVAGPALGVGEATIALVEAALASGAALVLDADALTSYRDAPDRLFRAIAGRSAPVVLTPHDGEFARLFPDLAAQAGKIERTRAAAMRSGAVVLLKGPDTVVAHPDGRASVADNAPPFLATAGSGDVLAGMIGGLLAQHMPPFEATSAAVYLHGEAGSVAGRGLIAEDLPEALPRVFAALDGA</sequence>
<dbReference type="PANTHER" id="PTHR12592">
    <property type="entry name" value="ATP-DEPENDENT (S)-NAD(P)H-HYDRATE DEHYDRATASE FAMILY MEMBER"/>
    <property type="match status" value="1"/>
</dbReference>
<comment type="catalytic activity">
    <reaction evidence="2 18 19">
        <text>(6R)-NADPHX = (6S)-NADPHX</text>
        <dbReference type="Rhea" id="RHEA:32227"/>
        <dbReference type="ChEBI" id="CHEBI:64076"/>
        <dbReference type="ChEBI" id="CHEBI:64077"/>
        <dbReference type="EC" id="5.1.99.6"/>
    </reaction>
</comment>
<comment type="subunit">
    <text evidence="17">Homotetramer.</text>
</comment>
<comment type="function">
    <text evidence="17">Catalyzes the dehydration of the S-form of NAD(P)HX at the expense of ADP, which is converted to AMP. Together with NAD(P)HX epimerase, which catalyzes the epimerization of the S- and R-forms, the enzyme allows the repair of both epimers of NAD(P)HX, a damaged form of NAD(P)H that is a result of enzymatic or heat-dependent hydration.</text>
</comment>
<feature type="binding site" evidence="17">
    <location>
        <position position="368"/>
    </location>
    <ligand>
        <name>(6S)-NADPHX</name>
        <dbReference type="ChEBI" id="CHEBI:64076"/>
    </ligand>
</feature>
<keyword evidence="10 17" id="KW-0520">NAD</keyword>
<evidence type="ECO:0000256" key="18">
    <source>
        <dbReference type="HAMAP-Rule" id="MF_01966"/>
    </source>
</evidence>
<keyword evidence="12 17" id="KW-0456">Lyase</keyword>
<dbReference type="Pfam" id="PF01256">
    <property type="entry name" value="Carb_kinase"/>
    <property type="match status" value="1"/>
</dbReference>
<evidence type="ECO:0000256" key="3">
    <source>
        <dbReference type="ARBA" id="ARBA00006001"/>
    </source>
</evidence>
<evidence type="ECO:0000256" key="19">
    <source>
        <dbReference type="PIRNR" id="PIRNR017184"/>
    </source>
</evidence>
<feature type="binding site" evidence="17">
    <location>
        <position position="433"/>
    </location>
    <ligand>
        <name>(6S)-NADPHX</name>
        <dbReference type="ChEBI" id="CHEBI:64076"/>
    </ligand>
</feature>
<dbReference type="PROSITE" id="PS51383">
    <property type="entry name" value="YJEF_C_3"/>
    <property type="match status" value="1"/>
</dbReference>
<dbReference type="GO" id="GO:0046496">
    <property type="term" value="P:nicotinamide nucleotide metabolic process"/>
    <property type="evidence" value="ECO:0007669"/>
    <property type="project" value="UniProtKB-UniRule"/>
</dbReference>
<keyword evidence="23" id="KW-1185">Reference proteome</keyword>
<dbReference type="AlphaFoldDB" id="A0A840AQR9"/>
<evidence type="ECO:0000256" key="4">
    <source>
        <dbReference type="ARBA" id="ARBA00009524"/>
    </source>
</evidence>
<comment type="catalytic activity">
    <reaction evidence="1 18 19">
        <text>(6R)-NADHX = (6S)-NADHX</text>
        <dbReference type="Rhea" id="RHEA:32215"/>
        <dbReference type="ChEBI" id="CHEBI:64074"/>
        <dbReference type="ChEBI" id="CHEBI:64075"/>
        <dbReference type="EC" id="5.1.99.6"/>
    </reaction>
</comment>
<keyword evidence="7 17" id="KW-0067">ATP-binding</keyword>
<dbReference type="EMBL" id="JACIDS010000002">
    <property type="protein sequence ID" value="MBB3930815.1"/>
    <property type="molecule type" value="Genomic_DNA"/>
</dbReference>
<keyword evidence="5 18" id="KW-0479">Metal-binding</keyword>
<dbReference type="EC" id="4.2.1.136" evidence="19"/>
<dbReference type="InterPro" id="IPR017953">
    <property type="entry name" value="Carbohydrate_kinase_pred_CS"/>
</dbReference>
<comment type="similarity">
    <text evidence="4 19">In the C-terminal section; belongs to the NnrD/CARKD family.</text>
</comment>
<dbReference type="PROSITE" id="PS51385">
    <property type="entry name" value="YJEF_N"/>
    <property type="match status" value="1"/>
</dbReference>
<evidence type="ECO:0000256" key="15">
    <source>
        <dbReference type="ARBA" id="ARBA00048238"/>
    </source>
</evidence>
<dbReference type="SUPFAM" id="SSF64153">
    <property type="entry name" value="YjeF N-terminal domain-like"/>
    <property type="match status" value="1"/>
</dbReference>
<dbReference type="Gene3D" id="3.40.1190.20">
    <property type="match status" value="1"/>
</dbReference>
<keyword evidence="22" id="KW-0418">Kinase</keyword>
<dbReference type="CDD" id="cd01171">
    <property type="entry name" value="YXKO-related"/>
    <property type="match status" value="1"/>
</dbReference>
<evidence type="ECO:0000259" key="20">
    <source>
        <dbReference type="PROSITE" id="PS51383"/>
    </source>
</evidence>
<comment type="cofactor">
    <cofactor evidence="18 19">
        <name>K(+)</name>
        <dbReference type="ChEBI" id="CHEBI:29103"/>
    </cofactor>
    <text evidence="18 19">Binds 1 potassium ion per subunit.</text>
</comment>
<evidence type="ECO:0000256" key="9">
    <source>
        <dbReference type="ARBA" id="ARBA00022958"/>
    </source>
</evidence>
<dbReference type="NCBIfam" id="TIGR00197">
    <property type="entry name" value="yjeF_nterm"/>
    <property type="match status" value="1"/>
</dbReference>
<dbReference type="PANTHER" id="PTHR12592:SF0">
    <property type="entry name" value="ATP-DEPENDENT (S)-NAD(P)H-HYDRATE DEHYDRATASE"/>
    <property type="match status" value="1"/>
</dbReference>
<proteinExistence type="inferred from homology"/>
<feature type="binding site" evidence="18">
    <location>
        <position position="149"/>
    </location>
    <ligand>
        <name>(6S)-NADPHX</name>
        <dbReference type="ChEBI" id="CHEBI:64076"/>
    </ligand>
</feature>
<feature type="binding site" evidence="17">
    <location>
        <begin position="403"/>
        <end position="407"/>
    </location>
    <ligand>
        <name>AMP</name>
        <dbReference type="ChEBI" id="CHEBI:456215"/>
    </ligand>
</feature>
<accession>A0A840AQR9</accession>
<dbReference type="GO" id="GO:0110051">
    <property type="term" value="P:metabolite repair"/>
    <property type="evidence" value="ECO:0007669"/>
    <property type="project" value="TreeGrafter"/>
</dbReference>
<feature type="binding site" evidence="18">
    <location>
        <position position="152"/>
    </location>
    <ligand>
        <name>K(+)</name>
        <dbReference type="ChEBI" id="CHEBI:29103"/>
    </ligand>
</feature>
<keyword evidence="8 17" id="KW-0521">NADP</keyword>
<dbReference type="RefSeq" id="WP_183398433.1">
    <property type="nucleotide sequence ID" value="NZ_JACIDS010000002.1"/>
</dbReference>
<keyword evidence="6 17" id="KW-0547">Nucleotide-binding</keyword>
<dbReference type="GO" id="GO:0016301">
    <property type="term" value="F:kinase activity"/>
    <property type="evidence" value="ECO:0007669"/>
    <property type="project" value="UniProtKB-KW"/>
</dbReference>
<keyword evidence="13" id="KW-0511">Multifunctional enzyme</keyword>
<reference evidence="22 23" key="1">
    <citation type="submission" date="2020-08" db="EMBL/GenBank/DDBJ databases">
        <title>Genomic Encyclopedia of Type Strains, Phase IV (KMG-IV): sequencing the most valuable type-strain genomes for metagenomic binning, comparative biology and taxonomic classification.</title>
        <authorList>
            <person name="Goeker M."/>
        </authorList>
    </citation>
    <scope>NUCLEOTIDE SEQUENCE [LARGE SCALE GENOMIC DNA]</scope>
    <source>
        <strain evidence="22 23">DSM 25966</strain>
    </source>
</reference>
<feature type="binding site" evidence="17">
    <location>
        <position position="251"/>
    </location>
    <ligand>
        <name>(6S)-NADPHX</name>
        <dbReference type="ChEBI" id="CHEBI:64076"/>
    </ligand>
</feature>
<keyword evidence="11 18" id="KW-0413">Isomerase</keyword>
<comment type="function">
    <text evidence="14 19">Bifunctional enzyme that catalyzes the epimerization of the S- and R-forms of NAD(P)HX and the dehydration of the S-form of NAD(P)HX at the expense of ADP, which is converted to AMP. This allows the repair of both epimers of NAD(P)HX, a damaged form of NAD(P)H that is a result of enzymatic or heat-dependent hydration.</text>
</comment>
<comment type="caution">
    <text evidence="17">Lacks conserved residue(s) required for the propagation of feature annotation.</text>
</comment>
<dbReference type="Gene3D" id="3.40.50.10260">
    <property type="entry name" value="YjeF N-terminal domain"/>
    <property type="match status" value="1"/>
</dbReference>
<evidence type="ECO:0000256" key="7">
    <source>
        <dbReference type="ARBA" id="ARBA00022840"/>
    </source>
</evidence>
<evidence type="ECO:0000256" key="2">
    <source>
        <dbReference type="ARBA" id="ARBA00000909"/>
    </source>
</evidence>
<comment type="cofactor">
    <cofactor evidence="17">
        <name>Mg(2+)</name>
        <dbReference type="ChEBI" id="CHEBI:18420"/>
    </cofactor>
</comment>
<evidence type="ECO:0000256" key="6">
    <source>
        <dbReference type="ARBA" id="ARBA00022741"/>
    </source>
</evidence>
<evidence type="ECO:0000256" key="16">
    <source>
        <dbReference type="ARBA" id="ARBA00049209"/>
    </source>
</evidence>
<evidence type="ECO:0000256" key="17">
    <source>
        <dbReference type="HAMAP-Rule" id="MF_01965"/>
    </source>
</evidence>
<feature type="binding site" evidence="18">
    <location>
        <position position="116"/>
    </location>
    <ligand>
        <name>K(+)</name>
        <dbReference type="ChEBI" id="CHEBI:29103"/>
    </ligand>
</feature>
<keyword evidence="9 18" id="KW-0630">Potassium</keyword>
<dbReference type="InterPro" id="IPR030677">
    <property type="entry name" value="Nnr"/>
</dbReference>
<evidence type="ECO:0000256" key="1">
    <source>
        <dbReference type="ARBA" id="ARBA00000013"/>
    </source>
</evidence>
<evidence type="ECO:0000256" key="10">
    <source>
        <dbReference type="ARBA" id="ARBA00023027"/>
    </source>
</evidence>
<evidence type="ECO:0000313" key="23">
    <source>
        <dbReference type="Proteomes" id="UP000553963"/>
    </source>
</evidence>
<dbReference type="Proteomes" id="UP000553963">
    <property type="component" value="Unassembled WGS sequence"/>
</dbReference>
<keyword evidence="22" id="KW-0808">Transferase</keyword>
<evidence type="ECO:0000256" key="14">
    <source>
        <dbReference type="ARBA" id="ARBA00025153"/>
    </source>
</evidence>
<protein>
    <recommendedName>
        <fullName evidence="19">Bifunctional NAD(P)H-hydrate repair enzyme</fullName>
    </recommendedName>
    <alternativeName>
        <fullName evidence="19">Nicotinamide nucleotide repair protein</fullName>
    </alternativeName>
    <domain>
        <recommendedName>
            <fullName evidence="19">ADP-dependent (S)-NAD(P)H-hydrate dehydratase</fullName>
            <ecNumber evidence="19">4.2.1.136</ecNumber>
        </recommendedName>
        <alternativeName>
            <fullName evidence="19">ADP-dependent NAD(P)HX dehydratase</fullName>
        </alternativeName>
    </domain>
    <domain>
        <recommendedName>
            <fullName evidence="19">NAD(P)H-hydrate epimerase</fullName>
            <ecNumber evidence="19">5.1.99.6</ecNumber>
        </recommendedName>
    </domain>
</protein>
<dbReference type="GO" id="GO:0052856">
    <property type="term" value="F:NAD(P)HX epimerase activity"/>
    <property type="evidence" value="ECO:0007669"/>
    <property type="project" value="UniProtKB-UniRule"/>
</dbReference>
<dbReference type="GO" id="GO:0046872">
    <property type="term" value="F:metal ion binding"/>
    <property type="evidence" value="ECO:0007669"/>
    <property type="project" value="UniProtKB-UniRule"/>
</dbReference>
<dbReference type="NCBIfam" id="TIGR00196">
    <property type="entry name" value="yjeF_cterm"/>
    <property type="match status" value="1"/>
</dbReference>
<comment type="similarity">
    <text evidence="18">Belongs to the NnrE/AIBP family.</text>
</comment>
<comment type="similarity">
    <text evidence="3 19">In the N-terminal section; belongs to the NnrE/AIBP family.</text>
</comment>
<dbReference type="InterPro" id="IPR000631">
    <property type="entry name" value="CARKD"/>
</dbReference>
<dbReference type="PIRSF" id="PIRSF017184">
    <property type="entry name" value="Nnr"/>
    <property type="match status" value="1"/>
</dbReference>
<gene>
    <name evidence="17" type="primary">nnrD</name>
    <name evidence="18" type="synonym">nnrE</name>
    <name evidence="22" type="ORF">GGR25_001854</name>
</gene>
<dbReference type="InterPro" id="IPR029056">
    <property type="entry name" value="Ribokinase-like"/>
</dbReference>
<dbReference type="InterPro" id="IPR004443">
    <property type="entry name" value="YjeF_N_dom"/>
</dbReference>
<feature type="domain" description="YjeF N-terminal" evidence="21">
    <location>
        <begin position="9"/>
        <end position="206"/>
    </location>
</feature>
<comment type="catalytic activity">
    <reaction evidence="16 17 19">
        <text>(6S)-NADPHX + ADP = AMP + phosphate + NADPH + H(+)</text>
        <dbReference type="Rhea" id="RHEA:32235"/>
        <dbReference type="ChEBI" id="CHEBI:15378"/>
        <dbReference type="ChEBI" id="CHEBI:43474"/>
        <dbReference type="ChEBI" id="CHEBI:57783"/>
        <dbReference type="ChEBI" id="CHEBI:64076"/>
        <dbReference type="ChEBI" id="CHEBI:456215"/>
        <dbReference type="ChEBI" id="CHEBI:456216"/>
        <dbReference type="EC" id="4.2.1.136"/>
    </reaction>
</comment>
<feature type="binding site" evidence="18">
    <location>
        <begin position="120"/>
        <end position="126"/>
    </location>
    <ligand>
        <name>(6S)-NADPHX</name>
        <dbReference type="ChEBI" id="CHEBI:64076"/>
    </ligand>
</feature>
<dbReference type="GO" id="GO:0052855">
    <property type="term" value="F:ADP-dependent NAD(P)H-hydrate dehydratase activity"/>
    <property type="evidence" value="ECO:0007669"/>
    <property type="project" value="UniProtKB-UniRule"/>
</dbReference>
<dbReference type="GO" id="GO:0005524">
    <property type="term" value="F:ATP binding"/>
    <property type="evidence" value="ECO:0007669"/>
    <property type="project" value="UniProtKB-UniRule"/>
</dbReference>
<feature type="binding site" evidence="17">
    <location>
        <position position="432"/>
    </location>
    <ligand>
        <name>AMP</name>
        <dbReference type="ChEBI" id="CHEBI:456215"/>
    </ligand>
</feature>
<dbReference type="HAMAP" id="MF_01965">
    <property type="entry name" value="NADHX_dehydratase"/>
    <property type="match status" value="1"/>
</dbReference>
<evidence type="ECO:0000313" key="22">
    <source>
        <dbReference type="EMBL" id="MBB3930815.1"/>
    </source>
</evidence>
<evidence type="ECO:0000256" key="5">
    <source>
        <dbReference type="ARBA" id="ARBA00022723"/>
    </source>
</evidence>
<dbReference type="SUPFAM" id="SSF53613">
    <property type="entry name" value="Ribokinase-like"/>
    <property type="match status" value="1"/>
</dbReference>
<dbReference type="HAMAP" id="MF_01966">
    <property type="entry name" value="NADHX_epimerase"/>
    <property type="match status" value="1"/>
</dbReference>
<comment type="caution">
    <text evidence="22">The sequence shown here is derived from an EMBL/GenBank/DDBJ whole genome shotgun (WGS) entry which is preliminary data.</text>
</comment>
<comment type="catalytic activity">
    <reaction evidence="15 17 19">
        <text>(6S)-NADHX + ADP = AMP + phosphate + NADH + H(+)</text>
        <dbReference type="Rhea" id="RHEA:32223"/>
        <dbReference type="ChEBI" id="CHEBI:15378"/>
        <dbReference type="ChEBI" id="CHEBI:43474"/>
        <dbReference type="ChEBI" id="CHEBI:57945"/>
        <dbReference type="ChEBI" id="CHEBI:64074"/>
        <dbReference type="ChEBI" id="CHEBI:456215"/>
        <dbReference type="ChEBI" id="CHEBI:456216"/>
        <dbReference type="EC" id="4.2.1.136"/>
    </reaction>
</comment>
<comment type="function">
    <text evidence="18">Catalyzes the epimerization of the S- and R-forms of NAD(P)HX, a damaged form of NAD(P)H that is a result of enzymatic or heat-dependent hydration. This is a prerequisite for the S-specific NAD(P)H-hydrate dehydratase to allow the repair of both epimers of NAD(P)HX.</text>
</comment>
<evidence type="ECO:0000256" key="12">
    <source>
        <dbReference type="ARBA" id="ARBA00023239"/>
    </source>
</evidence>
<dbReference type="PROSITE" id="PS01050">
    <property type="entry name" value="YJEF_C_2"/>
    <property type="match status" value="1"/>
</dbReference>
<dbReference type="EC" id="5.1.99.6" evidence="19"/>
<feature type="binding site" evidence="18">
    <location>
        <position position="56"/>
    </location>
    <ligand>
        <name>K(+)</name>
        <dbReference type="ChEBI" id="CHEBI:29103"/>
    </ligand>
</feature>
<dbReference type="InterPro" id="IPR036652">
    <property type="entry name" value="YjeF_N_dom_sf"/>
</dbReference>
<dbReference type="Pfam" id="PF03853">
    <property type="entry name" value="YjeF_N"/>
    <property type="match status" value="1"/>
</dbReference>
<feature type="binding site" evidence="18">
    <location>
        <begin position="55"/>
        <end position="59"/>
    </location>
    <ligand>
        <name>(6S)-NADPHX</name>
        <dbReference type="ChEBI" id="CHEBI:64076"/>
    </ligand>
</feature>